<feature type="compositionally biased region" description="Polar residues" evidence="1">
    <location>
        <begin position="391"/>
        <end position="403"/>
    </location>
</feature>
<protein>
    <submittedName>
        <fullName evidence="2">Uncharacterized protein</fullName>
    </submittedName>
</protein>
<feature type="compositionally biased region" description="Polar residues" evidence="1">
    <location>
        <begin position="214"/>
        <end position="228"/>
    </location>
</feature>
<feature type="compositionally biased region" description="Polar residues" evidence="1">
    <location>
        <begin position="546"/>
        <end position="561"/>
    </location>
</feature>
<feature type="compositionally biased region" description="Low complexity" evidence="1">
    <location>
        <begin position="11"/>
        <end position="27"/>
    </location>
</feature>
<accession>Q0CX72</accession>
<reference evidence="3" key="1">
    <citation type="submission" date="2005-09" db="EMBL/GenBank/DDBJ databases">
        <title>Annotation of the Aspergillus terreus NIH2624 genome.</title>
        <authorList>
            <person name="Birren B.W."/>
            <person name="Lander E.S."/>
            <person name="Galagan J.E."/>
            <person name="Nusbaum C."/>
            <person name="Devon K."/>
            <person name="Henn M."/>
            <person name="Ma L.-J."/>
            <person name="Jaffe D.B."/>
            <person name="Butler J."/>
            <person name="Alvarez P."/>
            <person name="Gnerre S."/>
            <person name="Grabherr M."/>
            <person name="Kleber M."/>
            <person name="Mauceli E.W."/>
            <person name="Brockman W."/>
            <person name="Rounsley S."/>
            <person name="Young S.K."/>
            <person name="LaButti K."/>
            <person name="Pushparaj V."/>
            <person name="DeCaprio D."/>
            <person name="Crawford M."/>
            <person name="Koehrsen M."/>
            <person name="Engels R."/>
            <person name="Montgomery P."/>
            <person name="Pearson M."/>
            <person name="Howarth C."/>
            <person name="Larson L."/>
            <person name="Luoma S."/>
            <person name="White J."/>
            <person name="Alvarado L."/>
            <person name="Kodira C.D."/>
            <person name="Zeng Q."/>
            <person name="Oleary S."/>
            <person name="Yandava C."/>
            <person name="Denning D.W."/>
            <person name="Nierman W.C."/>
            <person name="Milne T."/>
            <person name="Madden K."/>
        </authorList>
    </citation>
    <scope>NUCLEOTIDE SEQUENCE [LARGE SCALE GENOMIC DNA]</scope>
    <source>
        <strain evidence="3">NIH 2624 / FGSC A1156</strain>
    </source>
</reference>
<dbReference type="OMA" id="RAHPEHM"/>
<dbReference type="AlphaFoldDB" id="Q0CX72"/>
<feature type="compositionally biased region" description="Basic and acidic residues" evidence="1">
    <location>
        <begin position="338"/>
        <end position="348"/>
    </location>
</feature>
<dbReference type="VEuPathDB" id="FungiDB:ATEG_01712"/>
<feature type="compositionally biased region" description="Low complexity" evidence="1">
    <location>
        <begin position="744"/>
        <end position="756"/>
    </location>
</feature>
<feature type="compositionally biased region" description="Polar residues" evidence="1">
    <location>
        <begin position="119"/>
        <end position="141"/>
    </location>
</feature>
<dbReference type="OrthoDB" id="5151921at2759"/>
<organism evidence="2 3">
    <name type="scientific">Aspergillus terreus (strain NIH 2624 / FGSC A1156)</name>
    <dbReference type="NCBI Taxonomy" id="341663"/>
    <lineage>
        <taxon>Eukaryota</taxon>
        <taxon>Fungi</taxon>
        <taxon>Dikarya</taxon>
        <taxon>Ascomycota</taxon>
        <taxon>Pezizomycotina</taxon>
        <taxon>Eurotiomycetes</taxon>
        <taxon>Eurotiomycetidae</taxon>
        <taxon>Eurotiales</taxon>
        <taxon>Aspergillaceae</taxon>
        <taxon>Aspergillus</taxon>
        <taxon>Aspergillus subgen. Circumdati</taxon>
    </lineage>
</organism>
<feature type="compositionally biased region" description="Polar residues" evidence="1">
    <location>
        <begin position="290"/>
        <end position="309"/>
    </location>
</feature>
<feature type="region of interest" description="Disordered" evidence="1">
    <location>
        <begin position="1"/>
        <end position="602"/>
    </location>
</feature>
<dbReference type="RefSeq" id="XP_001209077.1">
    <property type="nucleotide sequence ID" value="XM_001209077.1"/>
</dbReference>
<feature type="compositionally biased region" description="Polar residues" evidence="1">
    <location>
        <begin position="352"/>
        <end position="383"/>
    </location>
</feature>
<feature type="compositionally biased region" description="Acidic residues" evidence="1">
    <location>
        <begin position="59"/>
        <end position="72"/>
    </location>
</feature>
<name>Q0CX72_ASPTN</name>
<feature type="compositionally biased region" description="Basic and acidic residues" evidence="1">
    <location>
        <begin position="192"/>
        <end position="203"/>
    </location>
</feature>
<sequence length="816" mass="87945">MARQFNRPCHSNYSSSPNTSSPLSPFPRGETPISFRPNVNRAKTKRWVEAKKYSYDGNDWGEDEWDEYDDDPTPPVPQPAPLANQSTGDIPSTLLRNAPRPPATAMDRSRSMEHVATLGVNSGPGSRSQSTERTAGQSSNIAMPIVRPADIYRRMPGQQSGQDAPSGTGHPSEIPTAVGLSATTEAAPKSNLLEREMSGDHLPHQSLSADAEGTPTQERPSESLTVQHDASVPGLPDVKRLSGFGTDFLAGSSSSQKDQIPNPEEDHQLQHNPSLGYRSVVHHAFDVPETPSTTVDSVERSNSGSTSAISPIIGSRAFASEDKTPTIVEEPESTSPPKDFKIGHRRDLSVPSPGNSPSRQPVITNNDTVYSSALAEVTTNTPADSFGEYSPSHQTDRFSTPGQSPIKEEDRPSPLNINTQQVGEGREKQNVPVIIPSLSTDDSPQDTESDRLRKEIIRSLSRENTPTDDLDQQDRSRPQTGRQDSLIPSEYERYWSEEAASGTQEQYQPVDPAPAPTASSEVYSSIPAASSTEQQSRPKIKRRFSWESSSSDDATPVTGAQSPPGVAMPGQFPMATPPPVAEEQEEKGPDMGLTPTPEKPKLTIITPSAIDSSSISSDRHLPEVVDAEPMRDVSPHPEAQSPVIDYRSPVPAPTAPPSIESSLLGFRDILGMKTSDERVQAFNRTRDQFASINTGLNHWIQVTVQAHPEHTDVVEQSWSLASAAPKPMAARAKFPKLPSLGTFGASHPDGSPSGSGHVRRPSAPLGAMMNKQQVEQRGKDLLHTAGVLGGKAGEAAKGLFAKGRSKFKGGNEKVEP</sequence>
<feature type="region of interest" description="Disordered" evidence="1">
    <location>
        <begin position="741"/>
        <end position="782"/>
    </location>
</feature>
<feature type="compositionally biased region" description="Polar residues" evidence="1">
    <location>
        <begin position="517"/>
        <end position="537"/>
    </location>
</feature>
<dbReference type="GeneID" id="4316106"/>
<evidence type="ECO:0000256" key="1">
    <source>
        <dbReference type="SAM" id="MobiDB-lite"/>
    </source>
</evidence>
<evidence type="ECO:0000313" key="3">
    <source>
        <dbReference type="Proteomes" id="UP000007963"/>
    </source>
</evidence>
<feature type="compositionally biased region" description="Basic and acidic residues" evidence="1">
    <location>
        <begin position="448"/>
        <end position="461"/>
    </location>
</feature>
<dbReference type="Proteomes" id="UP000007963">
    <property type="component" value="Unassembled WGS sequence"/>
</dbReference>
<gene>
    <name evidence="2" type="ORF">ATEG_01712</name>
</gene>
<feature type="region of interest" description="Disordered" evidence="1">
    <location>
        <begin position="629"/>
        <end position="659"/>
    </location>
</feature>
<proteinExistence type="predicted"/>
<dbReference type="HOGENOM" id="CLU_351588_0_0_1"/>
<dbReference type="eggNOG" id="ENOG502QPM9">
    <property type="taxonomic scope" value="Eukaryota"/>
</dbReference>
<evidence type="ECO:0000313" key="2">
    <source>
        <dbReference type="EMBL" id="EAU38469.1"/>
    </source>
</evidence>
<dbReference type="EMBL" id="CH476595">
    <property type="protein sequence ID" value="EAU38469.1"/>
    <property type="molecule type" value="Genomic_DNA"/>
</dbReference>
<dbReference type="STRING" id="341663.Q0CX72"/>